<evidence type="ECO:0000313" key="1">
    <source>
        <dbReference type="EMBL" id="KAI0526878.1"/>
    </source>
</evidence>
<dbReference type="OrthoDB" id="723791at2759"/>
<protein>
    <recommendedName>
        <fullName evidence="3">Aminotransferase-like plant mobile domain-containing protein</fullName>
    </recommendedName>
</protein>
<proteinExistence type="predicted"/>
<keyword evidence="2" id="KW-1185">Reference proteome</keyword>
<evidence type="ECO:0008006" key="3">
    <source>
        <dbReference type="Google" id="ProtNLM"/>
    </source>
</evidence>
<accession>A0A8T3C3T5</accession>
<dbReference type="Proteomes" id="UP000829196">
    <property type="component" value="Unassembled WGS sequence"/>
</dbReference>
<gene>
    <name evidence="1" type="ORF">KFK09_002471</name>
</gene>
<dbReference type="AlphaFoldDB" id="A0A8T3C3T5"/>
<name>A0A8T3C3T5_DENNO</name>
<evidence type="ECO:0000313" key="2">
    <source>
        <dbReference type="Proteomes" id="UP000829196"/>
    </source>
</evidence>
<dbReference type="EMBL" id="JAGYWB010000003">
    <property type="protein sequence ID" value="KAI0526878.1"/>
    <property type="molecule type" value="Genomic_DNA"/>
</dbReference>
<organism evidence="1 2">
    <name type="scientific">Dendrobium nobile</name>
    <name type="common">Orchid</name>
    <dbReference type="NCBI Taxonomy" id="94219"/>
    <lineage>
        <taxon>Eukaryota</taxon>
        <taxon>Viridiplantae</taxon>
        <taxon>Streptophyta</taxon>
        <taxon>Embryophyta</taxon>
        <taxon>Tracheophyta</taxon>
        <taxon>Spermatophyta</taxon>
        <taxon>Magnoliopsida</taxon>
        <taxon>Liliopsida</taxon>
        <taxon>Asparagales</taxon>
        <taxon>Orchidaceae</taxon>
        <taxon>Epidendroideae</taxon>
        <taxon>Malaxideae</taxon>
        <taxon>Dendrobiinae</taxon>
        <taxon>Dendrobium</taxon>
    </lineage>
</organism>
<comment type="caution">
    <text evidence="1">The sequence shown here is derived from an EMBL/GenBank/DDBJ whole genome shotgun (WGS) entry which is preliminary data.</text>
</comment>
<sequence length="217" mass="25429">MRTLLRIICFSKLIVVSYSTQIYVRPILYRCYVSTFRTMCDTFSDIIPIEIEQKLKDLNIYQFLQFPGFEQNAPLIYQLLTMWNIEKQSFIIEGHIVPFTADEVALLTGLPNRGEEITWMTLPTSTITSKDIKTEMFELTRESSPDTMLKTFIMYLCSNLFFQQSNFKVPKMLKTIVNNVDNFSSINWAWAIWECLVEDFNNVSMKISNNRPADYVN</sequence>
<reference evidence="1" key="1">
    <citation type="journal article" date="2022" name="Front. Genet.">
        <title>Chromosome-Scale Assembly of the Dendrobium nobile Genome Provides Insights Into the Molecular Mechanism of the Biosynthesis of the Medicinal Active Ingredient of Dendrobium.</title>
        <authorList>
            <person name="Xu Q."/>
            <person name="Niu S.-C."/>
            <person name="Li K.-L."/>
            <person name="Zheng P.-J."/>
            <person name="Zhang X.-J."/>
            <person name="Jia Y."/>
            <person name="Liu Y."/>
            <person name="Niu Y.-X."/>
            <person name="Yu L.-H."/>
            <person name="Chen D.-F."/>
            <person name="Zhang G.-Q."/>
        </authorList>
    </citation>
    <scope>NUCLEOTIDE SEQUENCE</scope>
    <source>
        <tissue evidence="1">Leaf</tissue>
    </source>
</reference>